<protein>
    <recommendedName>
        <fullName evidence="3 10">Thymidylate kinase</fullName>
        <ecNumber evidence="2 10">2.7.4.9</ecNumber>
    </recommendedName>
    <alternativeName>
        <fullName evidence="10">dTMP kinase</fullName>
    </alternativeName>
</protein>
<dbReference type="GO" id="GO:0006235">
    <property type="term" value="P:dTTP biosynthetic process"/>
    <property type="evidence" value="ECO:0007669"/>
    <property type="project" value="UniProtKB-UniRule"/>
</dbReference>
<sequence>MRDHLFIVLEGIDGSGTTTQATLLQEYFIARGERAVISPEPTDGAIGRLIREAMQKDLLPIADKDRFDEQMAYLFAADRHYHLYNDRDGVFKLIHQEKTHVISTRYYFSSLAYNCNTPEEFAFVRQLNHRFPAPDLVVYLDISPDISLQRIQHRAISEVYEKQEKLIKVRENFQNIFKEYKENCLQLDARDTIENLHATIIGCLEKNR</sequence>
<evidence type="ECO:0000256" key="3">
    <source>
        <dbReference type="ARBA" id="ARBA00017144"/>
    </source>
</evidence>
<evidence type="ECO:0000256" key="6">
    <source>
        <dbReference type="ARBA" id="ARBA00022741"/>
    </source>
</evidence>
<evidence type="ECO:0000256" key="5">
    <source>
        <dbReference type="ARBA" id="ARBA00022727"/>
    </source>
</evidence>
<evidence type="ECO:0000313" key="13">
    <source>
        <dbReference type="Proteomes" id="UP001328733"/>
    </source>
</evidence>
<name>A0AAW9QY76_9CHRO</name>
<dbReference type="InterPro" id="IPR039430">
    <property type="entry name" value="Thymidylate_kin-like_dom"/>
</dbReference>
<dbReference type="InterPro" id="IPR027417">
    <property type="entry name" value="P-loop_NTPase"/>
</dbReference>
<dbReference type="GO" id="GO:0004798">
    <property type="term" value="F:dTMP kinase activity"/>
    <property type="evidence" value="ECO:0007669"/>
    <property type="project" value="UniProtKB-UniRule"/>
</dbReference>
<organism evidence="12 13">
    <name type="scientific">Pannus brasiliensis CCIBt3594</name>
    <dbReference type="NCBI Taxonomy" id="1427578"/>
    <lineage>
        <taxon>Bacteria</taxon>
        <taxon>Bacillati</taxon>
        <taxon>Cyanobacteriota</taxon>
        <taxon>Cyanophyceae</taxon>
        <taxon>Oscillatoriophycideae</taxon>
        <taxon>Chroococcales</taxon>
        <taxon>Microcystaceae</taxon>
        <taxon>Pannus</taxon>
    </lineage>
</organism>
<gene>
    <name evidence="10 12" type="primary">tmk</name>
    <name evidence="12" type="ORF">V0288_20915</name>
</gene>
<keyword evidence="5 10" id="KW-0545">Nucleotide biosynthesis</keyword>
<keyword evidence="8 10" id="KW-0067">ATP-binding</keyword>
<proteinExistence type="inferred from homology"/>
<comment type="caution">
    <text evidence="12">The sequence shown here is derived from an EMBL/GenBank/DDBJ whole genome shotgun (WGS) entry which is preliminary data.</text>
</comment>
<dbReference type="PROSITE" id="PS01331">
    <property type="entry name" value="THYMIDYLATE_KINASE"/>
    <property type="match status" value="1"/>
</dbReference>
<dbReference type="Proteomes" id="UP001328733">
    <property type="component" value="Unassembled WGS sequence"/>
</dbReference>
<keyword evidence="6 10" id="KW-0547">Nucleotide-binding</keyword>
<evidence type="ECO:0000313" key="12">
    <source>
        <dbReference type="EMBL" id="MEG3439602.1"/>
    </source>
</evidence>
<evidence type="ECO:0000259" key="11">
    <source>
        <dbReference type="Pfam" id="PF02223"/>
    </source>
</evidence>
<dbReference type="NCBIfam" id="TIGR00041">
    <property type="entry name" value="DTMP_kinase"/>
    <property type="match status" value="1"/>
</dbReference>
<evidence type="ECO:0000256" key="7">
    <source>
        <dbReference type="ARBA" id="ARBA00022777"/>
    </source>
</evidence>
<dbReference type="EMBL" id="JBAFSM010000053">
    <property type="protein sequence ID" value="MEG3439602.1"/>
    <property type="molecule type" value="Genomic_DNA"/>
</dbReference>
<dbReference type="PANTHER" id="PTHR10344:SF4">
    <property type="entry name" value="UMP-CMP KINASE 2, MITOCHONDRIAL"/>
    <property type="match status" value="1"/>
</dbReference>
<dbReference type="InterPro" id="IPR018094">
    <property type="entry name" value="Thymidylate_kinase"/>
</dbReference>
<comment type="function">
    <text evidence="10">Phosphorylation of dTMP to form dTDP in both de novo and salvage pathways of dTTP synthesis.</text>
</comment>
<evidence type="ECO:0000256" key="1">
    <source>
        <dbReference type="ARBA" id="ARBA00009776"/>
    </source>
</evidence>
<reference evidence="12 13" key="1">
    <citation type="submission" date="2024-01" db="EMBL/GenBank/DDBJ databases">
        <title>Genomic insights into the taxonomy and metabolism of the cyanobacterium Pannus brasiliensis CCIBt3594.</title>
        <authorList>
            <person name="Machado M."/>
            <person name="Botero N.B."/>
            <person name="Andreote A.P.D."/>
            <person name="Feitosa A.M.T."/>
            <person name="Popin R."/>
            <person name="Sivonen K."/>
            <person name="Fiore M.F."/>
        </authorList>
    </citation>
    <scope>NUCLEOTIDE SEQUENCE [LARGE SCALE GENOMIC DNA]</scope>
    <source>
        <strain evidence="12 13">CCIBt3594</strain>
    </source>
</reference>
<dbReference type="GO" id="GO:0006233">
    <property type="term" value="P:dTDP biosynthetic process"/>
    <property type="evidence" value="ECO:0007669"/>
    <property type="project" value="InterPro"/>
</dbReference>
<evidence type="ECO:0000256" key="4">
    <source>
        <dbReference type="ARBA" id="ARBA00022679"/>
    </source>
</evidence>
<dbReference type="PANTHER" id="PTHR10344">
    <property type="entry name" value="THYMIDYLATE KINASE"/>
    <property type="match status" value="1"/>
</dbReference>
<feature type="domain" description="Thymidylate kinase-like" evidence="11">
    <location>
        <begin position="9"/>
        <end position="200"/>
    </location>
</feature>
<accession>A0AAW9QY76</accession>
<dbReference type="GO" id="GO:0006227">
    <property type="term" value="P:dUDP biosynthetic process"/>
    <property type="evidence" value="ECO:0007669"/>
    <property type="project" value="TreeGrafter"/>
</dbReference>
<keyword evidence="4 10" id="KW-0808">Transferase</keyword>
<dbReference type="AlphaFoldDB" id="A0AAW9QY76"/>
<comment type="caution">
    <text evidence="10">Lacks conserved residue(s) required for the propagation of feature annotation.</text>
</comment>
<dbReference type="HAMAP" id="MF_00165">
    <property type="entry name" value="Thymidylate_kinase"/>
    <property type="match status" value="1"/>
</dbReference>
<dbReference type="RefSeq" id="WP_332867082.1">
    <property type="nucleotide sequence ID" value="NZ_JBAFSM010000053.1"/>
</dbReference>
<dbReference type="Gene3D" id="3.40.50.300">
    <property type="entry name" value="P-loop containing nucleotide triphosphate hydrolases"/>
    <property type="match status" value="1"/>
</dbReference>
<evidence type="ECO:0000256" key="8">
    <source>
        <dbReference type="ARBA" id="ARBA00022840"/>
    </source>
</evidence>
<keyword evidence="13" id="KW-1185">Reference proteome</keyword>
<dbReference type="GO" id="GO:0005829">
    <property type="term" value="C:cytosol"/>
    <property type="evidence" value="ECO:0007669"/>
    <property type="project" value="TreeGrafter"/>
</dbReference>
<evidence type="ECO:0000256" key="2">
    <source>
        <dbReference type="ARBA" id="ARBA00012980"/>
    </source>
</evidence>
<dbReference type="InterPro" id="IPR018095">
    <property type="entry name" value="Thymidylate_kin_CS"/>
</dbReference>
<dbReference type="EC" id="2.7.4.9" evidence="2 10"/>
<dbReference type="SUPFAM" id="SSF52540">
    <property type="entry name" value="P-loop containing nucleoside triphosphate hydrolases"/>
    <property type="match status" value="1"/>
</dbReference>
<comment type="catalytic activity">
    <reaction evidence="9 10">
        <text>dTMP + ATP = dTDP + ADP</text>
        <dbReference type="Rhea" id="RHEA:13517"/>
        <dbReference type="ChEBI" id="CHEBI:30616"/>
        <dbReference type="ChEBI" id="CHEBI:58369"/>
        <dbReference type="ChEBI" id="CHEBI:63528"/>
        <dbReference type="ChEBI" id="CHEBI:456216"/>
        <dbReference type="EC" id="2.7.4.9"/>
    </reaction>
</comment>
<dbReference type="CDD" id="cd01672">
    <property type="entry name" value="TMPK"/>
    <property type="match status" value="1"/>
</dbReference>
<evidence type="ECO:0000256" key="10">
    <source>
        <dbReference type="HAMAP-Rule" id="MF_00165"/>
    </source>
</evidence>
<dbReference type="GO" id="GO:0005524">
    <property type="term" value="F:ATP binding"/>
    <property type="evidence" value="ECO:0007669"/>
    <property type="project" value="UniProtKB-UniRule"/>
</dbReference>
<keyword evidence="7 10" id="KW-0418">Kinase</keyword>
<dbReference type="Pfam" id="PF02223">
    <property type="entry name" value="Thymidylate_kin"/>
    <property type="match status" value="1"/>
</dbReference>
<comment type="similarity">
    <text evidence="1 10">Belongs to the thymidylate kinase family.</text>
</comment>
<evidence type="ECO:0000256" key="9">
    <source>
        <dbReference type="ARBA" id="ARBA00048743"/>
    </source>
</evidence>